<dbReference type="InterPro" id="IPR019412">
    <property type="entry name" value="IML2/TPR_39"/>
</dbReference>
<evidence type="ECO:0000256" key="3">
    <source>
        <dbReference type="ARBA" id="ARBA00019539"/>
    </source>
</evidence>
<dbReference type="EMBL" id="JAAMPI010000346">
    <property type="protein sequence ID" value="KAF4632452.1"/>
    <property type="molecule type" value="Genomic_DNA"/>
</dbReference>
<organism evidence="6 7">
    <name type="scientific">Cudoniella acicularis</name>
    <dbReference type="NCBI Taxonomy" id="354080"/>
    <lineage>
        <taxon>Eukaryota</taxon>
        <taxon>Fungi</taxon>
        <taxon>Dikarya</taxon>
        <taxon>Ascomycota</taxon>
        <taxon>Pezizomycotina</taxon>
        <taxon>Leotiomycetes</taxon>
        <taxon>Helotiales</taxon>
        <taxon>Tricladiaceae</taxon>
        <taxon>Cudoniella</taxon>
    </lineage>
</organism>
<dbReference type="AlphaFoldDB" id="A0A8H4RQ94"/>
<accession>A0A8H4RQ94</accession>
<dbReference type="PANTHER" id="PTHR31859:SF1">
    <property type="entry name" value="TETRATRICOPEPTIDE REPEAT PROTEIN 39C"/>
    <property type="match status" value="1"/>
</dbReference>
<feature type="compositionally biased region" description="Low complexity" evidence="5">
    <location>
        <begin position="619"/>
        <end position="639"/>
    </location>
</feature>
<dbReference type="GO" id="GO:0005741">
    <property type="term" value="C:mitochondrial outer membrane"/>
    <property type="evidence" value="ECO:0007669"/>
    <property type="project" value="TreeGrafter"/>
</dbReference>
<comment type="caution">
    <text evidence="6">The sequence shown here is derived from an EMBL/GenBank/DDBJ whole genome shotgun (WGS) entry which is preliminary data.</text>
</comment>
<gene>
    <name evidence="6" type="ORF">G7Y89_g5666</name>
</gene>
<name>A0A8H4RQ94_9HELO</name>
<evidence type="ECO:0000313" key="6">
    <source>
        <dbReference type="EMBL" id="KAF4632452.1"/>
    </source>
</evidence>
<sequence>MASWFRSAVKAHAHPMTAAEEDKHLQDVERALLQLLNDDTAEADRILKQQESSYHHLGRGISSFIGSMLGVEKEMLREAANVLQAAENKTWEDMKKAQKEPTAFRSHIYPPGTEYLLCFAISQLTGAICAVLSGSVTEAIKAFYKLRKAFLTLDSIMQIEHKYLSERVKSRPSTSSRSDRPSTGHSRLEKASYHGSTSRESSTTDEKGSLRDSSKISEEFEDLSIDVEPGHLEALPATKVQSQLLEIDPADVGITSHTDIFIHSGVRLCYGILLVVFSMIENPLFTKILYIVGFKGDRERGTRYLWQAARFDNFNSAIAGISLLGYYNGLVGFCEILPTDPGADNDLSGYPRARCMALLSDMRARYPESKLWKMEVARMHAYNQELRKAAEILSANADSNMKQIATINMFELSLTRLFLHDYELSAKSWQKCAELSQWSPAMYAYLTGCSYLELYRDLRVSDPEAAEIHKKKAIDFIRKAPTVAGRQKVMSKELPFDTFICRKVSKWEERGAAWGVDLADAVGVSPYAEMVHLWGGAKKQDNELLERSLEVIKWDRVTHAEKLQNDLDESAIQAVLGSCFLRNLGREEFKGLLKDDWTCPSAHYEMACVSWLEKDLPPSATSTTTPPTSSHSHHSSSSTGNYHKQKVLECEQWLEKTQKWEQYILDTRISVKVVTSLLTVRRHKKLMGY</sequence>
<feature type="region of interest" description="Disordered" evidence="5">
    <location>
        <begin position="619"/>
        <end position="640"/>
    </location>
</feature>
<dbReference type="PANTHER" id="PTHR31859">
    <property type="entry name" value="TETRATRICOPEPTIDE REPEAT PROTEIN 39 FAMILY MEMBER"/>
    <property type="match status" value="1"/>
</dbReference>
<dbReference type="Proteomes" id="UP000566819">
    <property type="component" value="Unassembled WGS sequence"/>
</dbReference>
<comment type="function">
    <text evidence="4">Inclusion body (IB) resident protein that interacts strongly with lipid droplet (LD) proteins. Involved in LD-mediated IB clearing after protein folding stress, probably by enabling access to the IBs of an LD-stored soluble sterol derivative that acts as a chaperone in inclusion clearing.</text>
</comment>
<dbReference type="GO" id="GO:0005829">
    <property type="term" value="C:cytosol"/>
    <property type="evidence" value="ECO:0007669"/>
    <property type="project" value="TreeGrafter"/>
</dbReference>
<comment type="subunit">
    <text evidence="1">Interacts with lipid droplet proteins.</text>
</comment>
<feature type="compositionally biased region" description="Basic and acidic residues" evidence="5">
    <location>
        <begin position="202"/>
        <end position="215"/>
    </location>
</feature>
<evidence type="ECO:0000256" key="4">
    <source>
        <dbReference type="ARBA" id="ARBA00043897"/>
    </source>
</evidence>
<feature type="region of interest" description="Disordered" evidence="5">
    <location>
        <begin position="167"/>
        <end position="215"/>
    </location>
</feature>
<evidence type="ECO:0000256" key="1">
    <source>
        <dbReference type="ARBA" id="ARBA00011408"/>
    </source>
</evidence>
<keyword evidence="7" id="KW-1185">Reference proteome</keyword>
<evidence type="ECO:0000313" key="7">
    <source>
        <dbReference type="Proteomes" id="UP000566819"/>
    </source>
</evidence>
<dbReference type="GO" id="GO:0005634">
    <property type="term" value="C:nucleus"/>
    <property type="evidence" value="ECO:0007669"/>
    <property type="project" value="TreeGrafter"/>
</dbReference>
<evidence type="ECO:0000256" key="5">
    <source>
        <dbReference type="SAM" id="MobiDB-lite"/>
    </source>
</evidence>
<dbReference type="Pfam" id="PF10300">
    <property type="entry name" value="Iml2-TPR_39"/>
    <property type="match status" value="1"/>
</dbReference>
<feature type="compositionally biased region" description="Basic and acidic residues" evidence="5">
    <location>
        <begin position="177"/>
        <end position="192"/>
    </location>
</feature>
<protein>
    <recommendedName>
        <fullName evidence="2">Inclusion body clearance protein IML2</fullName>
    </recommendedName>
    <alternativeName>
        <fullName evidence="3">Inclusion body clearance protein iml2</fullName>
    </alternativeName>
</protein>
<dbReference type="OrthoDB" id="2154985at2759"/>
<proteinExistence type="predicted"/>
<evidence type="ECO:0000256" key="2">
    <source>
        <dbReference type="ARBA" id="ARBA00018424"/>
    </source>
</evidence>
<reference evidence="6 7" key="1">
    <citation type="submission" date="2020-03" db="EMBL/GenBank/DDBJ databases">
        <title>Draft Genome Sequence of Cudoniella acicularis.</title>
        <authorList>
            <person name="Buettner E."/>
            <person name="Kellner H."/>
        </authorList>
    </citation>
    <scope>NUCLEOTIDE SEQUENCE [LARGE SCALE GENOMIC DNA]</scope>
    <source>
        <strain evidence="6 7">DSM 108380</strain>
    </source>
</reference>